<dbReference type="GO" id="GO:0005576">
    <property type="term" value="C:extracellular region"/>
    <property type="evidence" value="ECO:0007669"/>
    <property type="project" value="UniProtKB-SubCell"/>
</dbReference>
<evidence type="ECO:0000256" key="1">
    <source>
        <dbReference type="ARBA" id="ARBA00004613"/>
    </source>
</evidence>
<dbReference type="AlphaFoldDB" id="A0A2G9TU18"/>
<evidence type="ECO:0000256" key="4">
    <source>
        <dbReference type="ARBA" id="ARBA00022729"/>
    </source>
</evidence>
<evidence type="ECO:0000313" key="7">
    <source>
        <dbReference type="EMBL" id="PIO61398.1"/>
    </source>
</evidence>
<feature type="non-terminal residue" evidence="7">
    <location>
        <position position="109"/>
    </location>
</feature>
<organism evidence="7 8">
    <name type="scientific">Teladorsagia circumcincta</name>
    <name type="common">Brown stomach worm</name>
    <name type="synonym">Ostertagia circumcincta</name>
    <dbReference type="NCBI Taxonomy" id="45464"/>
    <lineage>
        <taxon>Eukaryota</taxon>
        <taxon>Metazoa</taxon>
        <taxon>Ecdysozoa</taxon>
        <taxon>Nematoda</taxon>
        <taxon>Chromadorea</taxon>
        <taxon>Rhabditida</taxon>
        <taxon>Rhabditina</taxon>
        <taxon>Rhabditomorpha</taxon>
        <taxon>Strongyloidea</taxon>
        <taxon>Trichostrongylidae</taxon>
        <taxon>Teladorsagia</taxon>
    </lineage>
</organism>
<keyword evidence="3" id="KW-0964">Secreted</keyword>
<evidence type="ECO:0000256" key="6">
    <source>
        <dbReference type="ARBA" id="ARBA00023121"/>
    </source>
</evidence>
<dbReference type="GO" id="GO:0008289">
    <property type="term" value="F:lipid binding"/>
    <property type="evidence" value="ECO:0007669"/>
    <property type="project" value="UniProtKB-KW"/>
</dbReference>
<dbReference type="Pfam" id="PF05823">
    <property type="entry name" value="Gp-FAR-1"/>
    <property type="match status" value="1"/>
</dbReference>
<keyword evidence="4" id="KW-0732">Signal</keyword>
<keyword evidence="5" id="KW-0175">Coiled coil</keyword>
<keyword evidence="8" id="KW-1185">Reference proteome</keyword>
<dbReference type="OrthoDB" id="5856727at2759"/>
<proteinExistence type="inferred from homology"/>
<sequence length="109" mass="12357">YISSLINDHNNPMDEFRCDCGHMSLKKKMGNVCLFPKENIEFAESIDEKEAQILKEVFDKHSTFDEVGEMISAVEVKSPELGKRMRDVLSKNCSRLNGLSPSAIDYGKK</sequence>
<evidence type="ECO:0000256" key="3">
    <source>
        <dbReference type="ARBA" id="ARBA00022525"/>
    </source>
</evidence>
<dbReference type="InterPro" id="IPR008632">
    <property type="entry name" value="Gp-FAR-1"/>
</dbReference>
<evidence type="ECO:0000256" key="5">
    <source>
        <dbReference type="ARBA" id="ARBA00023054"/>
    </source>
</evidence>
<name>A0A2G9TU18_TELCI</name>
<dbReference type="EMBL" id="KZ353678">
    <property type="protein sequence ID" value="PIO61398.1"/>
    <property type="molecule type" value="Genomic_DNA"/>
</dbReference>
<reference evidence="7 8" key="1">
    <citation type="submission" date="2015-09" db="EMBL/GenBank/DDBJ databases">
        <title>Draft genome of the parasitic nematode Teladorsagia circumcincta isolate WARC Sus (inbred).</title>
        <authorList>
            <person name="Mitreva M."/>
        </authorList>
    </citation>
    <scope>NUCLEOTIDE SEQUENCE [LARGE SCALE GENOMIC DNA]</scope>
    <source>
        <strain evidence="7 8">S</strain>
    </source>
</reference>
<gene>
    <name evidence="7" type="ORF">TELCIR_17080</name>
</gene>
<feature type="non-terminal residue" evidence="7">
    <location>
        <position position="1"/>
    </location>
</feature>
<protein>
    <submittedName>
        <fullName evidence="7">Uncharacterized protein</fullName>
    </submittedName>
</protein>
<dbReference type="Proteomes" id="UP000230423">
    <property type="component" value="Unassembled WGS sequence"/>
</dbReference>
<dbReference type="Gene3D" id="1.20.120.1100">
    <property type="match status" value="1"/>
</dbReference>
<comment type="subcellular location">
    <subcellularLocation>
        <location evidence="1">Secreted</location>
    </subcellularLocation>
</comment>
<evidence type="ECO:0000313" key="8">
    <source>
        <dbReference type="Proteomes" id="UP000230423"/>
    </source>
</evidence>
<evidence type="ECO:0000256" key="2">
    <source>
        <dbReference type="ARBA" id="ARBA00006648"/>
    </source>
</evidence>
<keyword evidence="6" id="KW-0446">Lipid-binding</keyword>
<accession>A0A2G9TU18</accession>
<comment type="similarity">
    <text evidence="2">Belongs to the fatty-acid and retinol-binding protein (FARBP) family.</text>
</comment>